<dbReference type="Proteomes" id="UP000447434">
    <property type="component" value="Chromosome 14"/>
</dbReference>
<dbReference type="EMBL" id="WOCE01000014">
    <property type="protein sequence ID" value="KAE9599536.1"/>
    <property type="molecule type" value="Genomic_DNA"/>
</dbReference>
<dbReference type="PANTHER" id="PTHR34280">
    <property type="entry name" value="OS01G0920100 PROTEIN"/>
    <property type="match status" value="1"/>
</dbReference>
<dbReference type="OrthoDB" id="1925325at2759"/>
<keyword evidence="2" id="KW-1185">Reference proteome</keyword>
<proteinExistence type="predicted"/>
<sequence length="221" mass="25000">MGLCCFVYRTQEMNMKTCIILSPIKDKPLNGNSQSTTTFNDYANNNGNKEEAFFDSKAWLDSDCDDDFYSVNGEFTPSRGTTPVHHTFVIPLLNKNPYENVVPCSVPELSQTRKKKTLLDLFRESFRENRGNDMENTSDNEKKEVKQVIVDILPKSAHSTRRISRANSSCSSEITINDDHVSIRWKSVKSMPRCFPSMALCRSISERRKKTSPAVAANGKA</sequence>
<organism evidence="1 2">
    <name type="scientific">Lupinus albus</name>
    <name type="common">White lupine</name>
    <name type="synonym">Lupinus termis</name>
    <dbReference type="NCBI Taxonomy" id="3870"/>
    <lineage>
        <taxon>Eukaryota</taxon>
        <taxon>Viridiplantae</taxon>
        <taxon>Streptophyta</taxon>
        <taxon>Embryophyta</taxon>
        <taxon>Tracheophyta</taxon>
        <taxon>Spermatophyta</taxon>
        <taxon>Magnoliopsida</taxon>
        <taxon>eudicotyledons</taxon>
        <taxon>Gunneridae</taxon>
        <taxon>Pentapetalae</taxon>
        <taxon>rosids</taxon>
        <taxon>fabids</taxon>
        <taxon>Fabales</taxon>
        <taxon>Fabaceae</taxon>
        <taxon>Papilionoideae</taxon>
        <taxon>50 kb inversion clade</taxon>
        <taxon>genistoids sensu lato</taxon>
        <taxon>core genistoids</taxon>
        <taxon>Genisteae</taxon>
        <taxon>Lupinus</taxon>
    </lineage>
</organism>
<comment type="caution">
    <text evidence="1">The sequence shown here is derived from an EMBL/GenBank/DDBJ whole genome shotgun (WGS) entry which is preliminary data.</text>
</comment>
<name>A0A6A4P122_LUPAL</name>
<accession>A0A6A4P122</accession>
<gene>
    <name evidence="1" type="ORF">Lalb_Chr14g0363261</name>
</gene>
<dbReference type="PANTHER" id="PTHR34280:SF2">
    <property type="entry name" value="OS01G0920100 PROTEIN"/>
    <property type="match status" value="1"/>
</dbReference>
<evidence type="ECO:0000313" key="2">
    <source>
        <dbReference type="Proteomes" id="UP000447434"/>
    </source>
</evidence>
<reference evidence="2" key="1">
    <citation type="journal article" date="2020" name="Nat. Commun.">
        <title>Genome sequence of the cluster root forming white lupin.</title>
        <authorList>
            <person name="Hufnagel B."/>
            <person name="Marques A."/>
            <person name="Soriano A."/>
            <person name="Marques L."/>
            <person name="Divol F."/>
            <person name="Doumas P."/>
            <person name="Sallet E."/>
            <person name="Mancinotti D."/>
            <person name="Carrere S."/>
            <person name="Marande W."/>
            <person name="Arribat S."/>
            <person name="Keller J."/>
            <person name="Huneau C."/>
            <person name="Blein T."/>
            <person name="Aime D."/>
            <person name="Laguerre M."/>
            <person name="Taylor J."/>
            <person name="Schubert V."/>
            <person name="Nelson M."/>
            <person name="Geu-Flores F."/>
            <person name="Crespi M."/>
            <person name="Gallardo-Guerrero K."/>
            <person name="Delaux P.-M."/>
            <person name="Salse J."/>
            <person name="Berges H."/>
            <person name="Guyot R."/>
            <person name="Gouzy J."/>
            <person name="Peret B."/>
        </authorList>
    </citation>
    <scope>NUCLEOTIDE SEQUENCE [LARGE SCALE GENOMIC DNA]</scope>
    <source>
        <strain evidence="2">cv. Amiga</strain>
    </source>
</reference>
<dbReference type="InterPro" id="IPR038947">
    <property type="entry name" value="At3g27210-like"/>
</dbReference>
<evidence type="ECO:0000313" key="1">
    <source>
        <dbReference type="EMBL" id="KAE9599536.1"/>
    </source>
</evidence>
<protein>
    <submittedName>
        <fullName evidence="1">Uncharacterized protein</fullName>
    </submittedName>
</protein>
<dbReference type="AlphaFoldDB" id="A0A6A4P122"/>